<comment type="caution">
    <text evidence="1">The sequence shown here is derived from an EMBL/GenBank/DDBJ whole genome shotgun (WGS) entry which is preliminary data.</text>
</comment>
<dbReference type="Gene3D" id="1.20.1170.10">
    <property type="match status" value="1"/>
</dbReference>
<organism evidence="1 2">
    <name type="scientific">Streptomyces albireticuli</name>
    <dbReference type="NCBI Taxonomy" id="1940"/>
    <lineage>
        <taxon>Bacteria</taxon>
        <taxon>Bacillati</taxon>
        <taxon>Actinomycetota</taxon>
        <taxon>Actinomycetes</taxon>
        <taxon>Kitasatosporales</taxon>
        <taxon>Streptomycetaceae</taxon>
        <taxon>Streptomyces</taxon>
    </lineage>
</organism>
<dbReference type="EMBL" id="NSJV01000179">
    <property type="protein sequence ID" value="PAU49168.1"/>
    <property type="molecule type" value="Genomic_DNA"/>
</dbReference>
<keyword evidence="2" id="KW-1185">Reference proteome</keyword>
<evidence type="ECO:0000313" key="1">
    <source>
        <dbReference type="EMBL" id="PAU49168.1"/>
    </source>
</evidence>
<name>A0A2A2D9M8_9ACTN</name>
<reference evidence="1 2" key="1">
    <citation type="submission" date="2017-08" db="EMBL/GenBank/DDBJ databases">
        <title>Genome sequence of Streptomyces albireticuli NRRL B-1670.</title>
        <authorList>
            <person name="Graham D.E."/>
            <person name="Mahan K.M."/>
            <person name="Klingeman D.M."/>
            <person name="Hettich R.L."/>
            <person name="Parry R.J."/>
            <person name="Spain J.C."/>
        </authorList>
    </citation>
    <scope>NUCLEOTIDE SEQUENCE [LARGE SCALE GENOMIC DNA]</scope>
    <source>
        <strain evidence="1 2">NRRL B-1670</strain>
    </source>
</reference>
<dbReference type="Pfam" id="PF05791">
    <property type="entry name" value="Bacillus_HBL"/>
    <property type="match status" value="1"/>
</dbReference>
<evidence type="ECO:0000313" key="2">
    <source>
        <dbReference type="Proteomes" id="UP000218944"/>
    </source>
</evidence>
<gene>
    <name evidence="1" type="ORF">CK936_09290</name>
</gene>
<dbReference type="AlphaFoldDB" id="A0A2A2D9M8"/>
<proteinExistence type="predicted"/>
<dbReference type="RefSeq" id="WP_095580224.1">
    <property type="nucleotide sequence ID" value="NZ_JAJQQQ010000042.1"/>
</dbReference>
<sequence length="61" mass="6841">MRSLSLISTLKDNQALACDHSGKWRDTYQQQLMQPLTDIKSYSNSVAAFLPQLDQLAADVN</sequence>
<dbReference type="InterPro" id="IPR008414">
    <property type="entry name" value="HBL"/>
</dbReference>
<accession>A0A2A2D9M8</accession>
<dbReference type="SUPFAM" id="SSF58100">
    <property type="entry name" value="Bacterial hemolysins"/>
    <property type="match status" value="1"/>
</dbReference>
<dbReference type="Proteomes" id="UP000218944">
    <property type="component" value="Unassembled WGS sequence"/>
</dbReference>
<dbReference type="GO" id="GO:0016020">
    <property type="term" value="C:membrane"/>
    <property type="evidence" value="ECO:0007669"/>
    <property type="project" value="InterPro"/>
</dbReference>
<protein>
    <submittedName>
        <fullName evidence="1">Uncharacterized protein</fullName>
    </submittedName>
</protein>